<organism evidence="3 4">
    <name type="scientific">Cryptosporidium ubiquitum</name>
    <dbReference type="NCBI Taxonomy" id="857276"/>
    <lineage>
        <taxon>Eukaryota</taxon>
        <taxon>Sar</taxon>
        <taxon>Alveolata</taxon>
        <taxon>Apicomplexa</taxon>
        <taxon>Conoidasida</taxon>
        <taxon>Coccidia</taxon>
        <taxon>Eucoccidiorida</taxon>
        <taxon>Eimeriorina</taxon>
        <taxon>Cryptosporidiidae</taxon>
        <taxon>Cryptosporidium</taxon>
    </lineage>
</organism>
<keyword evidence="4" id="KW-1185">Reference proteome</keyword>
<feature type="region of interest" description="Disordered" evidence="1">
    <location>
        <begin position="43"/>
        <end position="120"/>
    </location>
</feature>
<reference evidence="3 4" key="1">
    <citation type="submission" date="2016-10" db="EMBL/GenBank/DDBJ databases">
        <title>Reductive evolution of mitochondrial metabolism and differential evolution of invasion-related proteins in Cryptosporidium.</title>
        <authorList>
            <person name="Liu S."/>
            <person name="Roellig D.M."/>
            <person name="Guo Y."/>
            <person name="Li N."/>
            <person name="Frace M.A."/>
            <person name="Tang K."/>
            <person name="Zhang L."/>
            <person name="Feng Y."/>
            <person name="Xiao L."/>
        </authorList>
    </citation>
    <scope>NUCLEOTIDE SEQUENCE [LARGE SCALE GENOMIC DNA]</scope>
    <source>
        <strain evidence="3">39726</strain>
    </source>
</reference>
<dbReference type="GeneID" id="39977179"/>
<protein>
    <submittedName>
        <fullName evidence="3">Uncharacterized protein</fullName>
    </submittedName>
</protein>
<name>A0A1J4MEI1_9CRYT</name>
<dbReference type="RefSeq" id="XP_028873889.1">
    <property type="nucleotide sequence ID" value="XM_029017400.1"/>
</dbReference>
<proteinExistence type="predicted"/>
<dbReference type="AlphaFoldDB" id="A0A1J4MEI1"/>
<accession>A0A1J4MEI1</accession>
<dbReference type="Proteomes" id="UP000186176">
    <property type="component" value="Unassembled WGS sequence"/>
</dbReference>
<feature type="chain" id="PRO_5012814319" evidence="2">
    <location>
        <begin position="22"/>
        <end position="120"/>
    </location>
</feature>
<sequence length="120" mass="13533">MMKSLFLHILCLICFLNYNTFNRNDSVEYLRLSLLKVRISPGLLTQDSQQFDPDNGKETDDGTDGTDGTNGTDETDSSSSSSNPSSPGRNTNPFLERTPRPPSPYRGKSRREKLRKRFAN</sequence>
<dbReference type="EMBL" id="LRBP01000022">
    <property type="protein sequence ID" value="OII72391.1"/>
    <property type="molecule type" value="Genomic_DNA"/>
</dbReference>
<dbReference type="VEuPathDB" id="CryptoDB:cubi_00386"/>
<feature type="signal peptide" evidence="2">
    <location>
        <begin position="1"/>
        <end position="21"/>
    </location>
</feature>
<feature type="compositionally biased region" description="Basic residues" evidence="1">
    <location>
        <begin position="107"/>
        <end position="120"/>
    </location>
</feature>
<evidence type="ECO:0000313" key="3">
    <source>
        <dbReference type="EMBL" id="OII72391.1"/>
    </source>
</evidence>
<evidence type="ECO:0000313" key="4">
    <source>
        <dbReference type="Proteomes" id="UP000186176"/>
    </source>
</evidence>
<feature type="compositionally biased region" description="Low complexity" evidence="1">
    <location>
        <begin position="66"/>
        <end position="88"/>
    </location>
</feature>
<feature type="compositionally biased region" description="Polar residues" evidence="1">
    <location>
        <begin position="43"/>
        <end position="52"/>
    </location>
</feature>
<evidence type="ECO:0000256" key="1">
    <source>
        <dbReference type="SAM" id="MobiDB-lite"/>
    </source>
</evidence>
<gene>
    <name evidence="3" type="ORF">cubi_00386</name>
</gene>
<evidence type="ECO:0000256" key="2">
    <source>
        <dbReference type="SAM" id="SignalP"/>
    </source>
</evidence>
<keyword evidence="2" id="KW-0732">Signal</keyword>
<comment type="caution">
    <text evidence="3">The sequence shown here is derived from an EMBL/GenBank/DDBJ whole genome shotgun (WGS) entry which is preliminary data.</text>
</comment>